<accession>A0ABW1DB87</accession>
<dbReference type="EMBL" id="JBHSPA010000117">
    <property type="protein sequence ID" value="MFC5835114.1"/>
    <property type="molecule type" value="Genomic_DNA"/>
</dbReference>
<dbReference type="Proteomes" id="UP001596058">
    <property type="component" value="Unassembled WGS sequence"/>
</dbReference>
<name>A0ABW1DB87_9ACTN</name>
<proteinExistence type="predicted"/>
<evidence type="ECO:0000313" key="1">
    <source>
        <dbReference type="EMBL" id="MFC5835114.1"/>
    </source>
</evidence>
<dbReference type="RefSeq" id="WP_379524522.1">
    <property type="nucleotide sequence ID" value="NZ_JBHSPA010000117.1"/>
</dbReference>
<protein>
    <submittedName>
        <fullName evidence="1">YdeI family protein</fullName>
    </submittedName>
</protein>
<comment type="caution">
    <text evidence="1">The sequence shown here is derived from an EMBL/GenBank/DDBJ whole genome shotgun (WGS) entry which is preliminary data.</text>
</comment>
<reference evidence="2" key="1">
    <citation type="journal article" date="2019" name="Int. J. Syst. Evol. Microbiol.">
        <title>The Global Catalogue of Microorganisms (GCM) 10K type strain sequencing project: providing services to taxonomists for standard genome sequencing and annotation.</title>
        <authorList>
            <consortium name="The Broad Institute Genomics Platform"/>
            <consortium name="The Broad Institute Genome Sequencing Center for Infectious Disease"/>
            <person name="Wu L."/>
            <person name="Ma J."/>
        </authorList>
    </citation>
    <scope>NUCLEOTIDE SEQUENCE [LARGE SCALE GENOMIC DNA]</scope>
    <source>
        <strain evidence="2">CCUG 53903</strain>
    </source>
</reference>
<sequence>MAVLVAHRPRPTTMPYPEVVEEAIFFGWIDSTANLLDDDRGLQLITPRKAKSPWSRLNRQRAAAMERRGLMTDAGRAAINAAKAKGWRTISDQVEDLEEPADLACECRQSRPMVSPASP</sequence>
<organism evidence="1 2">
    <name type="scientific">Nonomuraea insulae</name>
    <dbReference type="NCBI Taxonomy" id="1616787"/>
    <lineage>
        <taxon>Bacteria</taxon>
        <taxon>Bacillati</taxon>
        <taxon>Actinomycetota</taxon>
        <taxon>Actinomycetes</taxon>
        <taxon>Streptosporangiales</taxon>
        <taxon>Streptosporangiaceae</taxon>
        <taxon>Nonomuraea</taxon>
    </lineage>
</organism>
<gene>
    <name evidence="1" type="ORF">ACFPZ3_65740</name>
</gene>
<evidence type="ECO:0000313" key="2">
    <source>
        <dbReference type="Proteomes" id="UP001596058"/>
    </source>
</evidence>
<keyword evidence="2" id="KW-1185">Reference proteome</keyword>